<feature type="domain" description="HMA" evidence="8">
    <location>
        <begin position="369"/>
        <end position="432"/>
    </location>
</feature>
<dbReference type="InterPro" id="IPR005794">
    <property type="entry name" value="Fmt"/>
</dbReference>
<dbReference type="FunFam" id="3.40.50.170:FF:000010">
    <property type="entry name" value="Methionyl-tRNA formyltransferase"/>
    <property type="match status" value="1"/>
</dbReference>
<dbReference type="InterPro" id="IPR037022">
    <property type="entry name" value="Formyl_trans_C_sf"/>
</dbReference>
<dbReference type="HAMAP" id="MF_00182">
    <property type="entry name" value="Formyl_trans"/>
    <property type="match status" value="1"/>
</dbReference>
<dbReference type="GO" id="GO:0046872">
    <property type="term" value="F:metal ion binding"/>
    <property type="evidence" value="ECO:0007669"/>
    <property type="project" value="UniProtKB-KW"/>
</dbReference>
<dbReference type="GO" id="GO:0009626">
    <property type="term" value="P:plant-type hypersensitive response"/>
    <property type="evidence" value="ECO:0007669"/>
    <property type="project" value="UniProtKB-KW"/>
</dbReference>
<protein>
    <recommendedName>
        <fullName evidence="4">Methionyl-tRNA formyltransferase, mitochondrial</fullName>
        <ecNumber evidence="3">2.1.2.9</ecNumber>
    </recommendedName>
</protein>
<dbReference type="Pfam" id="PF00403">
    <property type="entry name" value="HMA"/>
    <property type="match status" value="1"/>
</dbReference>
<organism evidence="9 10">
    <name type="scientific">Rhododendron griersonianum</name>
    <dbReference type="NCBI Taxonomy" id="479676"/>
    <lineage>
        <taxon>Eukaryota</taxon>
        <taxon>Viridiplantae</taxon>
        <taxon>Streptophyta</taxon>
        <taxon>Embryophyta</taxon>
        <taxon>Tracheophyta</taxon>
        <taxon>Spermatophyta</taxon>
        <taxon>Magnoliopsida</taxon>
        <taxon>eudicotyledons</taxon>
        <taxon>Gunneridae</taxon>
        <taxon>Pentapetalae</taxon>
        <taxon>asterids</taxon>
        <taxon>Ericales</taxon>
        <taxon>Ericaceae</taxon>
        <taxon>Ericoideae</taxon>
        <taxon>Rhodoreae</taxon>
        <taxon>Rhododendron</taxon>
    </lineage>
</organism>
<dbReference type="GO" id="GO:0005739">
    <property type="term" value="C:mitochondrion"/>
    <property type="evidence" value="ECO:0007669"/>
    <property type="project" value="TreeGrafter"/>
</dbReference>
<dbReference type="Proteomes" id="UP000823749">
    <property type="component" value="Chromosome 8"/>
</dbReference>
<evidence type="ECO:0000256" key="6">
    <source>
        <dbReference type="ARBA" id="ARBA00022723"/>
    </source>
</evidence>
<dbReference type="CDD" id="cd00371">
    <property type="entry name" value="HMA"/>
    <property type="match status" value="1"/>
</dbReference>
<evidence type="ECO:0000256" key="4">
    <source>
        <dbReference type="ARBA" id="ARBA00014185"/>
    </source>
</evidence>
<evidence type="ECO:0000313" key="10">
    <source>
        <dbReference type="Proteomes" id="UP000823749"/>
    </source>
</evidence>
<dbReference type="InterPro" id="IPR005793">
    <property type="entry name" value="Formyl_trans_C"/>
</dbReference>
<evidence type="ECO:0000256" key="2">
    <source>
        <dbReference type="ARBA" id="ARBA00010699"/>
    </source>
</evidence>
<dbReference type="InterPro" id="IPR011034">
    <property type="entry name" value="Formyl_transferase-like_C_sf"/>
</dbReference>
<dbReference type="Pfam" id="PF02911">
    <property type="entry name" value="Formyl_trans_C"/>
    <property type="match status" value="1"/>
</dbReference>
<proteinExistence type="inferred from homology"/>
<dbReference type="Gene3D" id="3.40.50.170">
    <property type="entry name" value="Formyl transferase, N-terminal domain"/>
    <property type="match status" value="1"/>
</dbReference>
<keyword evidence="10" id="KW-1185">Reference proteome</keyword>
<dbReference type="AlphaFoldDB" id="A0AAV6J6H6"/>
<keyword evidence="7" id="KW-0648">Protein biosynthesis</keyword>
<dbReference type="InterPro" id="IPR002376">
    <property type="entry name" value="Formyl_transf_N"/>
</dbReference>
<dbReference type="InterPro" id="IPR006121">
    <property type="entry name" value="HMA_dom"/>
</dbReference>
<dbReference type="GO" id="GO:0004479">
    <property type="term" value="F:methionyl-tRNA formyltransferase activity"/>
    <property type="evidence" value="ECO:0007669"/>
    <property type="project" value="UniProtKB-EC"/>
</dbReference>
<dbReference type="Gene3D" id="3.10.25.10">
    <property type="entry name" value="Formyl transferase, C-terminal domain"/>
    <property type="match status" value="1"/>
</dbReference>
<dbReference type="SUPFAM" id="SSF55008">
    <property type="entry name" value="HMA, heavy metal-associated domain"/>
    <property type="match status" value="1"/>
</dbReference>
<dbReference type="SUPFAM" id="SSF53328">
    <property type="entry name" value="Formyltransferase"/>
    <property type="match status" value="1"/>
</dbReference>
<evidence type="ECO:0000256" key="5">
    <source>
        <dbReference type="ARBA" id="ARBA00022679"/>
    </source>
</evidence>
<evidence type="ECO:0000256" key="7">
    <source>
        <dbReference type="ARBA" id="ARBA00022917"/>
    </source>
</evidence>
<sequence length="660" mass="72928">MYLSSSLMLRRVFCFNSTRCFSSASIPSPQKKQLVFLGSPQVSASVLEALFNASSAPDSLFEVAAIVTQPPSGRNRGKKVMASPVAQHALDRGFPSDLIFTPERVGEETFLSNLRALQPELCITAAYGNILPNKFLKIPPLGTVNLHPSLLPLYRGAAPVQRALQDGVKETGVSLAFTVRALDAGPIIASERMEVDDQIKAPDLLDLLFSRGSKLLIHELSSILDGLARLKAQPQEDSQATLAPKIDSEEAWLSFDQEARVLHNKVRAFAGWPGTRARVAIVDNKSGQNKILEIKIITTRVSSRDHILGNEGGNVTMHKGALVFPCGSRTALEVGTGGSDSGISDGYASFLYKESNGKASDEANKAFWGQVQVLKVNVNCGGCKRKVKKLLRRIEGVYKVEIDTEQDKVTVTGTVDSDTLIKKLEKSGKHAEIWPPNNYHQIQPNQEQAFADWIKYGKVQNQIQGPIKGLRGSKRRHMMGPPCGPEVDDEWAYYGHLNQDIGRQQPTMANTVVDNVHMGAIDGYSMDGGGNMKSMMGFQGFSASDAGLPSFEHHHPPPYMMLSNMQGRPHYKQSPMMNMDTYSMQPMNHPMMNMDAYGMQLMNHPMMNMNTYGMQPMSNPMMSQYMHMHQPQRTNYAASPVTPNNDFYGNFSYVPYMANM</sequence>
<dbReference type="EC" id="2.1.2.9" evidence="3"/>
<comment type="caution">
    <text evidence="9">The sequence shown here is derived from an EMBL/GenBank/DDBJ whole genome shotgun (WGS) entry which is preliminary data.</text>
</comment>
<dbReference type="Pfam" id="PF00551">
    <property type="entry name" value="Formyl_trans_N"/>
    <property type="match status" value="1"/>
</dbReference>
<comment type="similarity">
    <text evidence="2">Belongs to the Fmt family.</text>
</comment>
<evidence type="ECO:0000256" key="1">
    <source>
        <dbReference type="ARBA" id="ARBA00004170"/>
    </source>
</evidence>
<keyword evidence="6" id="KW-0479">Metal-binding</keyword>
<dbReference type="InterPro" id="IPR036163">
    <property type="entry name" value="HMA_dom_sf"/>
</dbReference>
<dbReference type="SUPFAM" id="SSF50486">
    <property type="entry name" value="FMT C-terminal domain-like"/>
    <property type="match status" value="1"/>
</dbReference>
<dbReference type="EMBL" id="JACTNZ010000008">
    <property type="protein sequence ID" value="KAG5535367.1"/>
    <property type="molecule type" value="Genomic_DNA"/>
</dbReference>
<evidence type="ECO:0000256" key="3">
    <source>
        <dbReference type="ARBA" id="ARBA00012261"/>
    </source>
</evidence>
<evidence type="ECO:0000313" key="9">
    <source>
        <dbReference type="EMBL" id="KAG5535367.1"/>
    </source>
</evidence>
<dbReference type="InterPro" id="IPR041711">
    <property type="entry name" value="Met-tRNA-FMT_N"/>
</dbReference>
<dbReference type="GO" id="GO:0016020">
    <property type="term" value="C:membrane"/>
    <property type="evidence" value="ECO:0007669"/>
    <property type="project" value="UniProtKB-SubCell"/>
</dbReference>
<dbReference type="FunFam" id="3.30.70.100:FF:000008">
    <property type="entry name" value="Copper transport protein ATOX1"/>
    <property type="match status" value="1"/>
</dbReference>
<evidence type="ECO:0000259" key="8">
    <source>
        <dbReference type="PROSITE" id="PS50846"/>
    </source>
</evidence>
<dbReference type="CDD" id="cd08646">
    <property type="entry name" value="FMT_core_Met-tRNA-FMT_N"/>
    <property type="match status" value="1"/>
</dbReference>
<dbReference type="PANTHER" id="PTHR11138:SF5">
    <property type="entry name" value="METHIONYL-TRNA FORMYLTRANSFERASE, MITOCHONDRIAL"/>
    <property type="match status" value="1"/>
</dbReference>
<dbReference type="PANTHER" id="PTHR11138">
    <property type="entry name" value="METHIONYL-TRNA FORMYLTRANSFERASE"/>
    <property type="match status" value="1"/>
</dbReference>
<keyword evidence="5" id="KW-0808">Transferase</keyword>
<dbReference type="Gene3D" id="3.30.70.100">
    <property type="match status" value="1"/>
</dbReference>
<dbReference type="PROSITE" id="PS50846">
    <property type="entry name" value="HMA_2"/>
    <property type="match status" value="1"/>
</dbReference>
<reference evidence="9" key="1">
    <citation type="submission" date="2020-08" db="EMBL/GenBank/DDBJ databases">
        <title>Plant Genome Project.</title>
        <authorList>
            <person name="Zhang R.-G."/>
        </authorList>
    </citation>
    <scope>NUCLEOTIDE SEQUENCE</scope>
    <source>
        <strain evidence="9">WSP0</strain>
        <tissue evidence="9">Leaf</tissue>
    </source>
</reference>
<name>A0AAV6J6H6_9ERIC</name>
<dbReference type="InterPro" id="IPR036477">
    <property type="entry name" value="Formyl_transf_N_sf"/>
</dbReference>
<accession>A0AAV6J6H6</accession>
<comment type="subcellular location">
    <subcellularLocation>
        <location evidence="1">Membrane</location>
        <topology evidence="1">Peripheral membrane protein</topology>
    </subcellularLocation>
</comment>
<gene>
    <name evidence="9" type="ORF">RHGRI_023209</name>
</gene>